<dbReference type="SUPFAM" id="SSF53850">
    <property type="entry name" value="Periplasmic binding protein-like II"/>
    <property type="match status" value="1"/>
</dbReference>
<dbReference type="InterPro" id="IPR001638">
    <property type="entry name" value="Solute-binding_3/MltF_N"/>
</dbReference>
<comment type="caution">
    <text evidence="2">The sequence shown here is derived from an EMBL/GenBank/DDBJ whole genome shotgun (WGS) entry which is preliminary data.</text>
</comment>
<accession>A0A2N8T520</accession>
<proteinExistence type="predicted"/>
<dbReference type="RefSeq" id="WP_102894209.1">
    <property type="nucleotide sequence ID" value="NZ_JAMOHU010000015.1"/>
</dbReference>
<evidence type="ECO:0000313" key="2">
    <source>
        <dbReference type="EMBL" id="PNG09851.1"/>
    </source>
</evidence>
<evidence type="ECO:0000313" key="3">
    <source>
        <dbReference type="Proteomes" id="UP000236023"/>
    </source>
</evidence>
<dbReference type="Gene3D" id="3.40.190.10">
    <property type="entry name" value="Periplasmic binding protein-like II"/>
    <property type="match status" value="2"/>
</dbReference>
<feature type="domain" description="Solute-binding protein family 3/N-terminal" evidence="1">
    <location>
        <begin position="22"/>
        <end position="217"/>
    </location>
</feature>
<dbReference type="SMART" id="SM00062">
    <property type="entry name" value="PBPb"/>
    <property type="match status" value="1"/>
</dbReference>
<protein>
    <submittedName>
        <fullName evidence="2">Amino acid ABC transporter substrate-binding protein</fullName>
    </submittedName>
</protein>
<dbReference type="EMBL" id="POUT01000004">
    <property type="protein sequence ID" value="PNG09851.1"/>
    <property type="molecule type" value="Genomic_DNA"/>
</dbReference>
<name>A0A2N8T520_STUST</name>
<evidence type="ECO:0000259" key="1">
    <source>
        <dbReference type="SMART" id="SM00062"/>
    </source>
</evidence>
<reference evidence="2 3" key="1">
    <citation type="submission" date="2018-01" db="EMBL/GenBank/DDBJ databases">
        <title>Denitrification phenotypes of diverse strains of Pseudomonas stutzeri.</title>
        <authorList>
            <person name="Milligan D.A."/>
            <person name="Bergaust L."/>
            <person name="Bakken L.R."/>
            <person name="Frostegard A."/>
        </authorList>
    </citation>
    <scope>NUCLEOTIDE SEQUENCE [LARGE SCALE GENOMIC DNA]</scope>
    <source>
        <strain evidence="2 3">24a75</strain>
    </source>
</reference>
<organism evidence="2 3">
    <name type="scientific">Stutzerimonas stutzeri</name>
    <name type="common">Pseudomonas stutzeri</name>
    <dbReference type="NCBI Taxonomy" id="316"/>
    <lineage>
        <taxon>Bacteria</taxon>
        <taxon>Pseudomonadati</taxon>
        <taxon>Pseudomonadota</taxon>
        <taxon>Gammaproteobacteria</taxon>
        <taxon>Pseudomonadales</taxon>
        <taxon>Pseudomonadaceae</taxon>
        <taxon>Stutzerimonas</taxon>
    </lineage>
</organism>
<dbReference type="Proteomes" id="UP000236023">
    <property type="component" value="Unassembled WGS sequence"/>
</dbReference>
<sequence length="231" mass="24891">MSLRSGLLLIALLGPLPALAEPLRAALPGGYRVLSSSATESFEPALVEALAEALGQRAAFVTAVDEAELQLGARETGALYYRAVPAALTATEGGPGSWSDLRSQPFCVAAGSPYARLVAERFAALPREYPSAAHALIGLKLGECQAVVDDQALLADLATLPEWRRYKRLLPALPEVEQVLRISTDDAALQVKVDALIERWREEGRLGELTQQWIDEVAFQAYVLADTLDCH</sequence>
<dbReference type="AlphaFoldDB" id="A0A2N8T520"/>
<gene>
    <name evidence="2" type="ORF">CXK94_09905</name>
</gene>